<dbReference type="OrthoDB" id="5432776at2"/>
<dbReference type="RefSeq" id="WP_125016143.1">
    <property type="nucleotide sequence ID" value="NZ_RQVQ01000001.1"/>
</dbReference>
<dbReference type="AlphaFoldDB" id="A0A3P3WFN6"/>
<dbReference type="EMBL" id="RQVQ01000001">
    <property type="protein sequence ID" value="RRJ93197.1"/>
    <property type="molecule type" value="Genomic_DNA"/>
</dbReference>
<organism evidence="1 2">
    <name type="scientific">Paenimyroides tangerinum</name>
    <dbReference type="NCBI Taxonomy" id="2488728"/>
    <lineage>
        <taxon>Bacteria</taxon>
        <taxon>Pseudomonadati</taxon>
        <taxon>Bacteroidota</taxon>
        <taxon>Flavobacteriia</taxon>
        <taxon>Flavobacteriales</taxon>
        <taxon>Flavobacteriaceae</taxon>
        <taxon>Paenimyroides</taxon>
    </lineage>
</organism>
<protein>
    <submittedName>
        <fullName evidence="1">DUF4177 domain-containing protein</fullName>
    </submittedName>
</protein>
<keyword evidence="2" id="KW-1185">Reference proteome</keyword>
<reference evidence="1 2" key="1">
    <citation type="submission" date="2018-11" db="EMBL/GenBank/DDBJ databases">
        <title>Flavobacterium sp. nov., YIM 102701-2 draft genome.</title>
        <authorList>
            <person name="Li G."/>
            <person name="Jiang Y."/>
        </authorList>
    </citation>
    <scope>NUCLEOTIDE SEQUENCE [LARGE SCALE GENOMIC DNA]</scope>
    <source>
        <strain evidence="1 2">YIM 102701-2</strain>
    </source>
</reference>
<evidence type="ECO:0000313" key="2">
    <source>
        <dbReference type="Proteomes" id="UP000275719"/>
    </source>
</evidence>
<dbReference type="Proteomes" id="UP000275719">
    <property type="component" value="Unassembled WGS sequence"/>
</dbReference>
<sequence length="64" mass="7258">MIRFEYKTIEVSCKVGFTKVSADVDKINLEFNKMGSQGWELVTCATIGTSGVSQQIYYTFKRPI</sequence>
<accession>A0A3P3WFN6</accession>
<dbReference type="Pfam" id="PF13783">
    <property type="entry name" value="DUF4177"/>
    <property type="match status" value="1"/>
</dbReference>
<comment type="caution">
    <text evidence="1">The sequence shown here is derived from an EMBL/GenBank/DDBJ whole genome shotgun (WGS) entry which is preliminary data.</text>
</comment>
<gene>
    <name evidence="1" type="ORF">EG240_00045</name>
</gene>
<name>A0A3P3WFN6_9FLAO</name>
<dbReference type="InterPro" id="IPR025234">
    <property type="entry name" value="YjzH-like"/>
</dbReference>
<proteinExistence type="predicted"/>
<evidence type="ECO:0000313" key="1">
    <source>
        <dbReference type="EMBL" id="RRJ93197.1"/>
    </source>
</evidence>